<feature type="region of interest" description="Disordered" evidence="1">
    <location>
        <begin position="92"/>
        <end position="115"/>
    </location>
</feature>
<sequence>MKKTFIFSLLLSLGLLFCLNIQSTQAREVSPNEEIGMERAKQIALKQVKGKIVRAKIETEDGMTKYEIIVQAKNGIYEVEIDKATGKVLEVEREGSGDDGVRDDDKPGNDNRNDN</sequence>
<dbReference type="RefSeq" id="WP_004434563.1">
    <property type="nucleotide sequence ID" value="NZ_ADWW01000002.1"/>
</dbReference>
<evidence type="ECO:0000256" key="1">
    <source>
        <dbReference type="SAM" id="MobiDB-lite"/>
    </source>
</evidence>
<dbReference type="Pfam" id="PF03413">
    <property type="entry name" value="PepSY"/>
    <property type="match status" value="1"/>
</dbReference>
<dbReference type="InterPro" id="IPR025711">
    <property type="entry name" value="PepSY"/>
</dbReference>
<evidence type="ECO:0000256" key="2">
    <source>
        <dbReference type="SAM" id="SignalP"/>
    </source>
</evidence>
<dbReference type="STRING" id="796606.BMMGA3_09330"/>
<feature type="signal peptide" evidence="2">
    <location>
        <begin position="1"/>
        <end position="26"/>
    </location>
</feature>
<evidence type="ECO:0000259" key="3">
    <source>
        <dbReference type="Pfam" id="PF03413"/>
    </source>
</evidence>
<gene>
    <name evidence="4" type="ORF">BMMGA3_09330</name>
</gene>
<dbReference type="AlphaFoldDB" id="I3E939"/>
<reference evidence="4 5" key="1">
    <citation type="journal article" date="2015" name="BMC Genomics">
        <title>Transcriptome analysis of thermophilic methylotrophic Bacillus methanolicus MGA3 using RNA-sequencing provides detailed insights into its previously uncharted transcriptional landscape.</title>
        <authorList>
            <person name="Irla M."/>
            <person name="Neshat A."/>
            <person name="Brautaset T."/>
            <person name="Ruckert C."/>
            <person name="Kalinowski J."/>
            <person name="Wendisch V.F."/>
        </authorList>
    </citation>
    <scope>NUCLEOTIDE SEQUENCE [LARGE SCALE GENOMIC DNA]</scope>
    <source>
        <strain evidence="5">MGA3 / ATCC 53907</strain>
    </source>
</reference>
<dbReference type="EMBL" id="CP007739">
    <property type="protein sequence ID" value="AIE60266.1"/>
    <property type="molecule type" value="Genomic_DNA"/>
</dbReference>
<dbReference type="Gene3D" id="3.10.450.40">
    <property type="match status" value="1"/>
</dbReference>
<name>I3E939_BACMM</name>
<proteinExistence type="predicted"/>
<feature type="domain" description="PepSY" evidence="3">
    <location>
        <begin position="35"/>
        <end position="92"/>
    </location>
</feature>
<evidence type="ECO:0000313" key="5">
    <source>
        <dbReference type="Proteomes" id="UP000027602"/>
    </source>
</evidence>
<keyword evidence="5" id="KW-1185">Reference proteome</keyword>
<accession>I3E939</accession>
<organism evidence="4 5">
    <name type="scientific">Bacillus methanolicus (strain MGA3 / ATCC 53907)</name>
    <dbReference type="NCBI Taxonomy" id="796606"/>
    <lineage>
        <taxon>Bacteria</taxon>
        <taxon>Bacillati</taxon>
        <taxon>Bacillota</taxon>
        <taxon>Bacilli</taxon>
        <taxon>Bacillales</taxon>
        <taxon>Bacillaceae</taxon>
        <taxon>Bacillus</taxon>
    </lineage>
</organism>
<dbReference type="Proteomes" id="UP000027602">
    <property type="component" value="Chromosome"/>
</dbReference>
<feature type="chain" id="PRO_5003670472" evidence="2">
    <location>
        <begin position="27"/>
        <end position="115"/>
    </location>
</feature>
<dbReference type="KEGG" id="bmet:BMMGA3_09330"/>
<keyword evidence="2" id="KW-0732">Signal</keyword>
<dbReference type="eggNOG" id="ENOG5033D9H">
    <property type="taxonomic scope" value="Bacteria"/>
</dbReference>
<dbReference type="HOGENOM" id="CLU_2104103_0_0_9"/>
<evidence type="ECO:0000313" key="4">
    <source>
        <dbReference type="EMBL" id="AIE60266.1"/>
    </source>
</evidence>
<protein>
    <submittedName>
        <fullName evidence="4">Putative secreted protein</fullName>
    </submittedName>
</protein>
<dbReference type="OrthoDB" id="5361545at2"/>